<sequence>MTQEEYLEILRSGARMKFEDLIALIDDDYNYTAAGFTNGEVENTADENQGSAKLFCFAAIHQLSQLETLHCFGQYYQDVLNTPESDSHGNIRNFMTYGWEGLKFESPVLDRR</sequence>
<gene>
    <name evidence="1" type="ORF">MNB_SUP05-6-752</name>
</gene>
<dbReference type="Gene3D" id="3.20.160.10">
    <property type="entry name" value="vpa0580 domain like"/>
    <property type="match status" value="1"/>
</dbReference>
<name>A0A1W1DLG8_9ZZZZ</name>
<evidence type="ECO:0000313" key="1">
    <source>
        <dbReference type="EMBL" id="SFV82259.1"/>
    </source>
</evidence>
<dbReference type="InterPro" id="IPR038604">
    <property type="entry name" value="HopJ_sf"/>
</dbReference>
<dbReference type="Pfam" id="PF08888">
    <property type="entry name" value="HopJ"/>
    <property type="match status" value="1"/>
</dbReference>
<dbReference type="InterPro" id="IPR014984">
    <property type="entry name" value="HopJ"/>
</dbReference>
<dbReference type="EMBL" id="FPHV01000166">
    <property type="protein sequence ID" value="SFV82259.1"/>
    <property type="molecule type" value="Genomic_DNA"/>
</dbReference>
<dbReference type="AlphaFoldDB" id="A0A1W1DLG8"/>
<organism evidence="1">
    <name type="scientific">hydrothermal vent metagenome</name>
    <dbReference type="NCBI Taxonomy" id="652676"/>
    <lineage>
        <taxon>unclassified sequences</taxon>
        <taxon>metagenomes</taxon>
        <taxon>ecological metagenomes</taxon>
    </lineage>
</organism>
<reference evidence="1" key="1">
    <citation type="submission" date="2016-10" db="EMBL/GenBank/DDBJ databases">
        <authorList>
            <person name="de Groot N.N."/>
        </authorList>
    </citation>
    <scope>NUCLEOTIDE SEQUENCE</scope>
</reference>
<protein>
    <submittedName>
        <fullName evidence="1">Type III effector HopPmaJ</fullName>
    </submittedName>
</protein>
<accession>A0A1W1DLG8</accession>
<proteinExistence type="predicted"/>